<dbReference type="EMBL" id="JAJEQR010000081">
    <property type="protein sequence ID" value="MCC2232623.1"/>
    <property type="molecule type" value="Genomic_DNA"/>
</dbReference>
<sequence>MRTFTDSILFEDRSEIGHLIAVLEEWQEDHPDDSKEKRVQELISRLDRMSMEW</sequence>
<organism evidence="1 2">
    <name type="scientific">Hominifimenecus microfluidus</name>
    <dbReference type="NCBI Taxonomy" id="2885348"/>
    <lineage>
        <taxon>Bacteria</taxon>
        <taxon>Bacillati</taxon>
        <taxon>Bacillota</taxon>
        <taxon>Clostridia</taxon>
        <taxon>Lachnospirales</taxon>
        <taxon>Lachnospiraceae</taxon>
        <taxon>Hominifimenecus</taxon>
    </lineage>
</organism>
<protein>
    <submittedName>
        <fullName evidence="1">Uncharacterized protein</fullName>
    </submittedName>
</protein>
<proteinExistence type="predicted"/>
<evidence type="ECO:0000313" key="2">
    <source>
        <dbReference type="Proteomes" id="UP001198182"/>
    </source>
</evidence>
<accession>A0AAE3EDP6</accession>
<evidence type="ECO:0000313" key="1">
    <source>
        <dbReference type="EMBL" id="MCC2232623.1"/>
    </source>
</evidence>
<keyword evidence="2" id="KW-1185">Reference proteome</keyword>
<dbReference type="RefSeq" id="WP_308455020.1">
    <property type="nucleotide sequence ID" value="NZ_JAJEQR010000081.1"/>
</dbReference>
<dbReference type="Proteomes" id="UP001198182">
    <property type="component" value="Unassembled WGS sequence"/>
</dbReference>
<dbReference type="AlphaFoldDB" id="A0AAE3EDP6"/>
<comment type="caution">
    <text evidence="1">The sequence shown here is derived from an EMBL/GenBank/DDBJ whole genome shotgun (WGS) entry which is preliminary data.</text>
</comment>
<gene>
    <name evidence="1" type="ORF">LKD81_16775</name>
</gene>
<name>A0AAE3EDP6_9FIRM</name>
<reference evidence="1" key="1">
    <citation type="submission" date="2021-10" db="EMBL/GenBank/DDBJ databases">
        <title>Anaerobic single-cell dispensing facilitates the cultivation of human gut bacteria.</title>
        <authorList>
            <person name="Afrizal A."/>
        </authorList>
    </citation>
    <scope>NUCLEOTIDE SEQUENCE</scope>
    <source>
        <strain evidence="1">CLA-AA-H215</strain>
    </source>
</reference>